<dbReference type="PANTHER" id="PTHR33146:SF28">
    <property type="entry name" value="ASPERGILLUS NUCLEASE S1"/>
    <property type="match status" value="1"/>
</dbReference>
<dbReference type="GO" id="GO:0000014">
    <property type="term" value="F:single-stranded DNA endodeoxyribonuclease activity"/>
    <property type="evidence" value="ECO:0007669"/>
    <property type="project" value="UniProtKB-ARBA"/>
</dbReference>
<reference evidence="12" key="1">
    <citation type="submission" date="2018-08" db="EMBL/GenBank/DDBJ databases">
        <authorList>
            <person name="Rossello M."/>
        </authorList>
    </citation>
    <scope>NUCLEOTIDE SEQUENCE [LARGE SCALE GENOMIC DNA]</scope>
    <source>
        <strain evidence="12">cv. Chinese Spring</strain>
    </source>
</reference>
<dbReference type="GO" id="GO:0046872">
    <property type="term" value="F:metal ion binding"/>
    <property type="evidence" value="ECO:0007669"/>
    <property type="project" value="UniProtKB-KW"/>
</dbReference>
<evidence type="ECO:0000256" key="9">
    <source>
        <dbReference type="ARBA" id="ARBA00023157"/>
    </source>
</evidence>
<dbReference type="Gene3D" id="1.10.575.10">
    <property type="entry name" value="P1 Nuclease"/>
    <property type="match status" value="1"/>
</dbReference>
<dbReference type="OMA" id="WDTSIPN"/>
<evidence type="ECO:0000313" key="12">
    <source>
        <dbReference type="EnsemblPlants" id="TraesCS2A02G507400.2"/>
    </source>
</evidence>
<evidence type="ECO:0000256" key="6">
    <source>
        <dbReference type="ARBA" id="ARBA00022729"/>
    </source>
</evidence>
<dbReference type="CDD" id="cd11010">
    <property type="entry name" value="S1-P1_nuclease"/>
    <property type="match status" value="1"/>
</dbReference>
<keyword evidence="5" id="KW-0479">Metal-binding</keyword>
<keyword evidence="10" id="KW-0325">Glycoprotein</keyword>
<evidence type="ECO:0000256" key="4">
    <source>
        <dbReference type="ARBA" id="ARBA00022722"/>
    </source>
</evidence>
<dbReference type="GO" id="GO:0004519">
    <property type="term" value="F:endonuclease activity"/>
    <property type="evidence" value="ECO:0000318"/>
    <property type="project" value="GO_Central"/>
</dbReference>
<comment type="catalytic activity">
    <reaction evidence="1">
        <text>Endonucleolytic cleavage to 5'-phosphomononucleotide and 5'-phosphooligonucleotide end-products.</text>
        <dbReference type="EC" id="3.1.30.1"/>
    </reaction>
</comment>
<evidence type="ECO:0000256" key="3">
    <source>
        <dbReference type="ARBA" id="ARBA00012562"/>
    </source>
</evidence>
<dbReference type="RefSeq" id="XP_044459384.1">
    <property type="nucleotide sequence ID" value="XM_044603449.1"/>
</dbReference>
<keyword evidence="9" id="KW-1015">Disulfide bond</keyword>
<keyword evidence="13" id="KW-1185">Reference proteome</keyword>
<proteinExistence type="inferred from homology"/>
<dbReference type="GO" id="GO:0006308">
    <property type="term" value="P:DNA catabolic process"/>
    <property type="evidence" value="ECO:0007669"/>
    <property type="project" value="InterPro"/>
</dbReference>
<accession>A0A3B6B6J1</accession>
<evidence type="ECO:0000256" key="8">
    <source>
        <dbReference type="ARBA" id="ARBA00022801"/>
    </source>
</evidence>
<reference evidence="12" key="2">
    <citation type="submission" date="2018-10" db="UniProtKB">
        <authorList>
            <consortium name="EnsemblPlants"/>
        </authorList>
    </citation>
    <scope>IDENTIFICATION</scope>
</reference>
<organism evidence="12">
    <name type="scientific">Triticum aestivum</name>
    <name type="common">Wheat</name>
    <dbReference type="NCBI Taxonomy" id="4565"/>
    <lineage>
        <taxon>Eukaryota</taxon>
        <taxon>Viridiplantae</taxon>
        <taxon>Streptophyta</taxon>
        <taxon>Embryophyta</taxon>
        <taxon>Tracheophyta</taxon>
        <taxon>Spermatophyta</taxon>
        <taxon>Magnoliopsida</taxon>
        <taxon>Liliopsida</taxon>
        <taxon>Poales</taxon>
        <taxon>Poaceae</taxon>
        <taxon>BOP clade</taxon>
        <taxon>Pooideae</taxon>
        <taxon>Triticodae</taxon>
        <taxon>Triticeae</taxon>
        <taxon>Triticinae</taxon>
        <taxon>Triticum</taxon>
    </lineage>
</organism>
<dbReference type="GO" id="GO:0004521">
    <property type="term" value="F:RNA endonuclease activity"/>
    <property type="evidence" value="ECO:0007669"/>
    <property type="project" value="UniProtKB-ARBA"/>
</dbReference>
<dbReference type="EC" id="3.1.30.1" evidence="3"/>
<evidence type="ECO:0000256" key="2">
    <source>
        <dbReference type="ARBA" id="ARBA00009547"/>
    </source>
</evidence>
<name>A0A3B6B6J1_WHEAT</name>
<keyword evidence="7" id="KW-0255">Endonuclease</keyword>
<sequence>MGLLLLLQVLLAAAAARAPGAQAWGKEGHYMTCKITDGFLTSEASAAVKELLPSWANGELAEVCAWADKQRFRYRWSSPLHFADTPGDCNFSYARDCHDTKGNKDVCVVGAINNYTAALEDPSSPYDRTESLMFLAHFVGDVHQPLHCGHVDDLGGNTIKLRWYRRKSNLHHVWDSDVITQAMKDFYNRDQDTMIEAIQRNITEEWSSEEKQWEACGSQTKITCAEKYAKESALLACDAYEGVEEGDTLRDEYYFRALPVVEKRIAQGGVRLAVILNQIFSGKNSRLQSM</sequence>
<dbReference type="Gramene" id="TraesLDM2A03G00793400.1">
    <property type="protein sequence ID" value="TraesLDM2A03G00793400.1"/>
    <property type="gene ID" value="TraesLDM2A03G00793400"/>
</dbReference>
<dbReference type="Proteomes" id="UP000019116">
    <property type="component" value="Chromosome 2A"/>
</dbReference>
<dbReference type="STRING" id="4565.A0A3B6B6J1"/>
<evidence type="ECO:0000256" key="1">
    <source>
        <dbReference type="ARBA" id="ARBA00000245"/>
    </source>
</evidence>
<dbReference type="PANTHER" id="PTHR33146">
    <property type="entry name" value="ENDONUCLEASE 4"/>
    <property type="match status" value="1"/>
</dbReference>
<dbReference type="GeneID" id="123190737"/>
<dbReference type="FunFam" id="1.10.575.10:FF:000002">
    <property type="entry name" value="Endonuclease 2"/>
    <property type="match status" value="1"/>
</dbReference>
<gene>
    <name evidence="12" type="primary">LOC123190737</name>
</gene>
<dbReference type="AlphaFoldDB" id="A0A3B6B6J1"/>
<evidence type="ECO:0000256" key="7">
    <source>
        <dbReference type="ARBA" id="ARBA00022759"/>
    </source>
</evidence>
<dbReference type="Gramene" id="TraesCS2A03G1180200.2">
    <property type="protein sequence ID" value="TraesCS2A03G1180200.2.CDS"/>
    <property type="gene ID" value="TraesCS2A03G1180200"/>
</dbReference>
<evidence type="ECO:0000313" key="13">
    <source>
        <dbReference type="Proteomes" id="UP000019116"/>
    </source>
</evidence>
<dbReference type="Pfam" id="PF02265">
    <property type="entry name" value="S1-P1_nuclease"/>
    <property type="match status" value="1"/>
</dbReference>
<dbReference type="SMR" id="A0A3B6B6J1"/>
<dbReference type="InterPro" id="IPR003154">
    <property type="entry name" value="S1/P1nuclease"/>
</dbReference>
<keyword evidence="6 11" id="KW-0732">Signal</keyword>
<keyword evidence="8" id="KW-0378">Hydrolase</keyword>
<evidence type="ECO:0000256" key="5">
    <source>
        <dbReference type="ARBA" id="ARBA00022723"/>
    </source>
</evidence>
<dbReference type="OrthoDB" id="441446at2759"/>
<comment type="similarity">
    <text evidence="2">Belongs to the nuclease type I family.</text>
</comment>
<evidence type="ECO:0000256" key="11">
    <source>
        <dbReference type="SAM" id="SignalP"/>
    </source>
</evidence>
<feature type="chain" id="PRO_5043171645" description="Aspergillus nuclease S1" evidence="11">
    <location>
        <begin position="24"/>
        <end position="290"/>
    </location>
</feature>
<dbReference type="EnsemblPlants" id="TraesCS2A02G507400.2">
    <property type="protein sequence ID" value="TraesCS2A02G507400.2"/>
    <property type="gene ID" value="TraesCS2A02G507400"/>
</dbReference>
<evidence type="ECO:0000256" key="10">
    <source>
        <dbReference type="ARBA" id="ARBA00023180"/>
    </source>
</evidence>
<protein>
    <recommendedName>
        <fullName evidence="3">Aspergillus nuclease S1</fullName>
        <ecNumber evidence="3">3.1.30.1</ecNumber>
    </recommendedName>
</protein>
<dbReference type="Gramene" id="TraesCS2A02G507400.2">
    <property type="protein sequence ID" value="TraesCS2A02G507400.2"/>
    <property type="gene ID" value="TraesCS2A02G507400"/>
</dbReference>
<dbReference type="InterPro" id="IPR008947">
    <property type="entry name" value="PLipase_C/P1_nuclease_dom_sf"/>
</dbReference>
<keyword evidence="4" id="KW-0540">Nuclease</keyword>
<dbReference type="GO" id="GO:0003676">
    <property type="term" value="F:nucleic acid binding"/>
    <property type="evidence" value="ECO:0007669"/>
    <property type="project" value="InterPro"/>
</dbReference>
<feature type="signal peptide" evidence="11">
    <location>
        <begin position="1"/>
        <end position="23"/>
    </location>
</feature>
<dbReference type="SUPFAM" id="SSF48537">
    <property type="entry name" value="Phospholipase C/P1 nuclease"/>
    <property type="match status" value="1"/>
</dbReference>